<feature type="compositionally biased region" description="Polar residues" evidence="2">
    <location>
        <begin position="695"/>
        <end position="707"/>
    </location>
</feature>
<feature type="compositionally biased region" description="Polar residues" evidence="2">
    <location>
        <begin position="10"/>
        <end position="20"/>
    </location>
</feature>
<protein>
    <submittedName>
        <fullName evidence="4">Uncharacterized protein</fullName>
    </submittedName>
</protein>
<feature type="region of interest" description="Disordered" evidence="2">
    <location>
        <begin position="656"/>
        <end position="675"/>
    </location>
</feature>
<proteinExistence type="predicted"/>
<feature type="coiled-coil region" evidence="1">
    <location>
        <begin position="383"/>
        <end position="417"/>
    </location>
</feature>
<gene>
    <name evidence="4" type="primary">SSCI19060.1</name>
    <name evidence="3" type="ORF">SPSC_04041</name>
</gene>
<dbReference type="AlphaFoldDB" id="A0A0F7S6C8"/>
<evidence type="ECO:0000313" key="3">
    <source>
        <dbReference type="EMBL" id="CDU24540.1"/>
    </source>
</evidence>
<feature type="region of interest" description="Disordered" evidence="2">
    <location>
        <begin position="1"/>
        <end position="26"/>
    </location>
</feature>
<evidence type="ECO:0000256" key="2">
    <source>
        <dbReference type="SAM" id="MobiDB-lite"/>
    </source>
</evidence>
<evidence type="ECO:0000313" key="4">
    <source>
        <dbReference type="EMBL" id="CDW96884.1"/>
    </source>
</evidence>
<dbReference type="EMBL" id="CCFA01000990">
    <property type="protein sequence ID" value="CDW96884.1"/>
    <property type="molecule type" value="Genomic_DNA"/>
</dbReference>
<feature type="compositionally biased region" description="Low complexity" evidence="2">
    <location>
        <begin position="234"/>
        <end position="262"/>
    </location>
</feature>
<dbReference type="OrthoDB" id="3365275at2759"/>
<feature type="compositionally biased region" description="Low complexity" evidence="2">
    <location>
        <begin position="606"/>
        <end position="622"/>
    </location>
</feature>
<evidence type="ECO:0000313" key="5">
    <source>
        <dbReference type="Proteomes" id="UP000242770"/>
    </source>
</evidence>
<feature type="region of interest" description="Disordered" evidence="2">
    <location>
        <begin position="598"/>
        <end position="633"/>
    </location>
</feature>
<feature type="compositionally biased region" description="Basic and acidic residues" evidence="2">
    <location>
        <begin position="146"/>
        <end position="158"/>
    </location>
</feature>
<feature type="region of interest" description="Disordered" evidence="2">
    <location>
        <begin position="197"/>
        <end position="347"/>
    </location>
</feature>
<evidence type="ECO:0000256" key="1">
    <source>
        <dbReference type="SAM" id="Coils"/>
    </source>
</evidence>
<accession>A0A0F7S6C8</accession>
<dbReference type="Proteomes" id="UP000242770">
    <property type="component" value="Unassembled WGS sequence"/>
</dbReference>
<reference evidence="3" key="2">
    <citation type="submission" date="2014-06" db="EMBL/GenBank/DDBJ databases">
        <authorList>
            <person name="Ju J."/>
            <person name="Zhang J."/>
        </authorList>
    </citation>
    <scope>NUCLEOTIDE SEQUENCE</scope>
    <source>
        <strain evidence="3">SscI8</strain>
    </source>
</reference>
<reference evidence="4" key="1">
    <citation type="submission" date="2014-06" db="EMBL/GenBank/DDBJ databases">
        <authorList>
            <person name="Berkman J.Paul."/>
        </authorList>
    </citation>
    <scope>NUCLEOTIDE SEQUENCE [LARGE SCALE GENOMIC DNA]</scope>
</reference>
<feature type="compositionally biased region" description="Polar residues" evidence="2">
    <location>
        <begin position="273"/>
        <end position="282"/>
    </location>
</feature>
<organism evidence="4 5">
    <name type="scientific">Sporisorium scitamineum</name>
    <dbReference type="NCBI Taxonomy" id="49012"/>
    <lineage>
        <taxon>Eukaryota</taxon>
        <taxon>Fungi</taxon>
        <taxon>Dikarya</taxon>
        <taxon>Basidiomycota</taxon>
        <taxon>Ustilaginomycotina</taxon>
        <taxon>Ustilaginomycetes</taxon>
        <taxon>Ustilaginales</taxon>
        <taxon>Ustilaginaceae</taxon>
        <taxon>Sporisorium</taxon>
    </lineage>
</organism>
<feature type="region of interest" description="Disordered" evidence="2">
    <location>
        <begin position="695"/>
        <end position="793"/>
    </location>
</feature>
<reference evidence="5" key="3">
    <citation type="submission" date="2014-06" db="EMBL/GenBank/DDBJ databases">
        <authorList>
            <person name="Berkman P.J."/>
        </authorList>
    </citation>
    <scope>NUCLEOTIDE SEQUENCE [LARGE SCALE GENOMIC DNA]</scope>
</reference>
<dbReference type="EMBL" id="LK056676">
    <property type="protein sequence ID" value="CDU24540.1"/>
    <property type="molecule type" value="Genomic_DNA"/>
</dbReference>
<feature type="compositionally biased region" description="Low complexity" evidence="2">
    <location>
        <begin position="713"/>
        <end position="746"/>
    </location>
</feature>
<name>A0A0F7S6C8_9BASI</name>
<feature type="compositionally biased region" description="Low complexity" evidence="2">
    <location>
        <begin position="326"/>
        <end position="347"/>
    </location>
</feature>
<keyword evidence="1" id="KW-0175">Coiled coil</keyword>
<feature type="compositionally biased region" description="Low complexity" evidence="2">
    <location>
        <begin position="516"/>
        <end position="533"/>
    </location>
</feature>
<sequence length="793" mass="82314">MSDQDEAVSISASQKPSHTPSAKDAIVTDELTPDHLESLYTDLPSDAIALKAIVGTMRLELSKKTQAISQLTEEIDQVKASHSVVLQRSAEWQDELETLRLRVPQLEEELRNERQAKEAESDRVKDLRIRAEESRRAIMRLQGEQSDARAKAKADNRRSWIPAATNPPPVRDEQEEAELKKSKRASLAFGPNALNLNLANRPVSGQSFGHRRTASGSRSVSGASKGEAEESEEPLSPTFANGLRGLRLSGTGSSNGTYSSLLMPVAPNGGDDNGSSAPNSRRSSFRSDAAKSPRLAPTDLPQPDSADLTASSGARLSVPSSGLGGQRSSLLSSPALSQGAASSVGVGSPILEDNEEEETNPSIAATVAKALPNLPSRESSMHFQAHDRELRAKEVEIERLTREMSAMRMSMEEAVEARKASEACLKALRDFIANHDADADANGQMGDDADRIVQRASVGTGLLKGVKLPPLPTDDIDDAEEAAHLSPQKAASGGGGGGGGGGGWGMKLPTLMRKATSSSTNTGRGTSNGPTPSDEAKGSTSPDAAAAAIGGSGFFGAASSSPRNSAGSASASASANAAPAKSIGSSFAGFSNLLSRTATGTTPNEAPITTGAAATSSTSPQSENVGVGSPSADEVGAGSAFKGFGWFKRASVLSGPGTPSAAAASAQSEPVMEEKVLSPPFRSLDHDQLSISRQSVISPLSESQVKQLANGATPAPSNGPSSSTSTSSIRTPSVSGSNNNALALAARFGDEEEAKKAAEEFQNAEPELSHRAQRAAQKTEQVEHLTDVLPSFD</sequence>
<feature type="region of interest" description="Disordered" evidence="2">
    <location>
        <begin position="140"/>
        <end position="174"/>
    </location>
</feature>
<feature type="compositionally biased region" description="Gly residues" evidence="2">
    <location>
        <begin position="492"/>
        <end position="505"/>
    </location>
</feature>
<feature type="region of interest" description="Disordered" evidence="2">
    <location>
        <begin position="483"/>
        <end position="545"/>
    </location>
</feature>
<dbReference type="STRING" id="49012.A0A0F7S6C8"/>
<keyword evidence="5" id="KW-1185">Reference proteome</keyword>